<dbReference type="GO" id="GO:0005634">
    <property type="term" value="C:nucleus"/>
    <property type="evidence" value="ECO:0007669"/>
    <property type="project" value="UniProtKB-SubCell"/>
</dbReference>
<gene>
    <name evidence="11" type="ORF">PFICI_09503</name>
</gene>
<dbReference type="PROSITE" id="PS00463">
    <property type="entry name" value="ZN2_CY6_FUNGAL_1"/>
    <property type="match status" value="1"/>
</dbReference>
<evidence type="ECO:0000313" key="12">
    <source>
        <dbReference type="Proteomes" id="UP000030651"/>
    </source>
</evidence>
<organism evidence="11 12">
    <name type="scientific">Pestalotiopsis fici (strain W106-1 / CGMCC3.15140)</name>
    <dbReference type="NCBI Taxonomy" id="1229662"/>
    <lineage>
        <taxon>Eukaryota</taxon>
        <taxon>Fungi</taxon>
        <taxon>Dikarya</taxon>
        <taxon>Ascomycota</taxon>
        <taxon>Pezizomycotina</taxon>
        <taxon>Sordariomycetes</taxon>
        <taxon>Xylariomycetidae</taxon>
        <taxon>Amphisphaeriales</taxon>
        <taxon>Sporocadaceae</taxon>
        <taxon>Pestalotiopsis</taxon>
    </lineage>
</organism>
<dbReference type="GO" id="GO:0043565">
    <property type="term" value="F:sequence-specific DNA binding"/>
    <property type="evidence" value="ECO:0007669"/>
    <property type="project" value="TreeGrafter"/>
</dbReference>
<dbReference type="OMA" id="PQSVNMW"/>
<keyword evidence="6" id="KW-0804">Transcription</keyword>
<comment type="subcellular location">
    <subcellularLocation>
        <location evidence="1">Nucleus</location>
    </subcellularLocation>
</comment>
<keyword evidence="5" id="KW-0238">DNA-binding</keyword>
<dbReference type="SMART" id="SM00906">
    <property type="entry name" value="Fungal_trans"/>
    <property type="match status" value="1"/>
</dbReference>
<dbReference type="HOGENOM" id="CLU_420395_0_0_1"/>
<keyword evidence="2" id="KW-0479">Metal-binding</keyword>
<dbReference type="GO" id="GO:0006351">
    <property type="term" value="P:DNA-templated transcription"/>
    <property type="evidence" value="ECO:0007669"/>
    <property type="project" value="InterPro"/>
</dbReference>
<dbReference type="SUPFAM" id="SSF57701">
    <property type="entry name" value="Zn2/Cys6 DNA-binding domain"/>
    <property type="match status" value="1"/>
</dbReference>
<keyword evidence="12" id="KW-1185">Reference proteome</keyword>
<keyword evidence="3" id="KW-0862">Zinc</keyword>
<feature type="compositionally biased region" description="Polar residues" evidence="8">
    <location>
        <begin position="105"/>
        <end position="120"/>
    </location>
</feature>
<evidence type="ECO:0000313" key="11">
    <source>
        <dbReference type="EMBL" id="ETS79650.1"/>
    </source>
</evidence>
<dbReference type="PROSITE" id="PS50048">
    <property type="entry name" value="ZN2_CY6_FUNGAL_2"/>
    <property type="match status" value="1"/>
</dbReference>
<dbReference type="Pfam" id="PF00172">
    <property type="entry name" value="Zn_clus"/>
    <property type="match status" value="1"/>
</dbReference>
<dbReference type="GO" id="GO:0045944">
    <property type="term" value="P:positive regulation of transcription by RNA polymerase II"/>
    <property type="evidence" value="ECO:0007669"/>
    <property type="project" value="TreeGrafter"/>
</dbReference>
<dbReference type="InterPro" id="IPR007219">
    <property type="entry name" value="XnlR_reg_dom"/>
</dbReference>
<dbReference type="eggNOG" id="ENOG502SKN9">
    <property type="taxonomic scope" value="Eukaryota"/>
</dbReference>
<evidence type="ECO:0000256" key="3">
    <source>
        <dbReference type="ARBA" id="ARBA00022833"/>
    </source>
</evidence>
<dbReference type="PANTHER" id="PTHR47782">
    <property type="entry name" value="ZN(II)2CYS6 TRANSCRIPTION FACTOR (EUROFUNG)-RELATED"/>
    <property type="match status" value="1"/>
</dbReference>
<dbReference type="EMBL" id="KI912114">
    <property type="protein sequence ID" value="ETS79650.1"/>
    <property type="molecule type" value="Genomic_DNA"/>
</dbReference>
<evidence type="ECO:0000256" key="7">
    <source>
        <dbReference type="ARBA" id="ARBA00023242"/>
    </source>
</evidence>
<dbReference type="KEGG" id="pfy:PFICI_09503"/>
<proteinExistence type="predicted"/>
<evidence type="ECO:0000256" key="6">
    <source>
        <dbReference type="ARBA" id="ARBA00023163"/>
    </source>
</evidence>
<dbReference type="PANTHER" id="PTHR47782:SF12">
    <property type="entry name" value="ZN(II)2CYS6 TRANSCRIPTION FACTOR (EUROFUNG)"/>
    <property type="match status" value="1"/>
</dbReference>
<evidence type="ECO:0000256" key="5">
    <source>
        <dbReference type="ARBA" id="ARBA00023125"/>
    </source>
</evidence>
<keyword evidence="7" id="KW-0539">Nucleus</keyword>
<dbReference type="RefSeq" id="XP_007836275.1">
    <property type="nucleotide sequence ID" value="XM_007838084.1"/>
</dbReference>
<feature type="compositionally biased region" description="Polar residues" evidence="8">
    <location>
        <begin position="1"/>
        <end position="17"/>
    </location>
</feature>
<dbReference type="Proteomes" id="UP000030651">
    <property type="component" value="Unassembled WGS sequence"/>
</dbReference>
<feature type="transmembrane region" description="Helical" evidence="9">
    <location>
        <begin position="507"/>
        <end position="528"/>
    </location>
</feature>
<accession>W3X0M8</accession>
<evidence type="ECO:0000256" key="1">
    <source>
        <dbReference type="ARBA" id="ARBA00004123"/>
    </source>
</evidence>
<feature type="region of interest" description="Disordered" evidence="8">
    <location>
        <begin position="1"/>
        <end position="26"/>
    </location>
</feature>
<dbReference type="Pfam" id="PF04082">
    <property type="entry name" value="Fungal_trans"/>
    <property type="match status" value="1"/>
</dbReference>
<keyword evidence="9" id="KW-0472">Membrane</keyword>
<evidence type="ECO:0000256" key="9">
    <source>
        <dbReference type="SAM" id="Phobius"/>
    </source>
</evidence>
<dbReference type="InterPro" id="IPR001138">
    <property type="entry name" value="Zn2Cys6_DnaBD"/>
</dbReference>
<reference evidence="12" key="1">
    <citation type="journal article" date="2015" name="BMC Genomics">
        <title>Genomic and transcriptomic analysis of the endophytic fungus Pestalotiopsis fici reveals its lifestyle and high potential for synthesis of natural products.</title>
        <authorList>
            <person name="Wang X."/>
            <person name="Zhang X."/>
            <person name="Liu L."/>
            <person name="Xiang M."/>
            <person name="Wang W."/>
            <person name="Sun X."/>
            <person name="Che Y."/>
            <person name="Guo L."/>
            <person name="Liu G."/>
            <person name="Guo L."/>
            <person name="Wang C."/>
            <person name="Yin W.B."/>
            <person name="Stadler M."/>
            <person name="Zhang X."/>
            <person name="Liu X."/>
        </authorList>
    </citation>
    <scope>NUCLEOTIDE SEQUENCE [LARGE SCALE GENOMIC DNA]</scope>
    <source>
        <strain evidence="12">W106-1 / CGMCC3.15140</strain>
    </source>
</reference>
<dbReference type="GO" id="GO:0008270">
    <property type="term" value="F:zinc ion binding"/>
    <property type="evidence" value="ECO:0007669"/>
    <property type="project" value="InterPro"/>
</dbReference>
<dbReference type="Gene3D" id="4.10.240.10">
    <property type="entry name" value="Zn(2)-C6 fungal-type DNA-binding domain"/>
    <property type="match status" value="1"/>
</dbReference>
<dbReference type="CDD" id="cd00067">
    <property type="entry name" value="GAL4"/>
    <property type="match status" value="1"/>
</dbReference>
<name>W3X0M8_PESFW</name>
<keyword evidence="9" id="KW-0812">Transmembrane</keyword>
<evidence type="ECO:0000256" key="4">
    <source>
        <dbReference type="ARBA" id="ARBA00023015"/>
    </source>
</evidence>
<keyword evidence="4" id="KW-0805">Transcription regulation</keyword>
<sequence>MSSPGSNRNASRANSLGSPPAHRRGLKRSAAACERCRRRKQKCDGKLPICGPCGSARAICVPSERLVVRPDFCSHCVGLREKVARLEAEVQALESRSLNEHQNGDGDSQQHLGYTSSEGQSISAAPCRSLDIAYTGRILRPTFASRLNGQEVDDAFKSSPWHLWRDDPTTAATPGLAEQTAWPLDAHASKLIDIFFARRWPSLPILHQPTFRQRHYEPLLNGKPAKDLSHFQVYMVLAIAGAEAPSANRSQTLSHQDFFQIAIRDLHLILNADDLECIQCLLLLCMYGSNEPQSVNMWYTSGLALRLAIGIDLHRAETTSKLDLLHAEMSKRIFWCAYVMDRSMAIAMGRPLGIQDTDITTPLPLQLSDSQLMELSEGPVMGNLVAQSDDMSTFIHVSKLRRLNGEIYKSFHAPVISGMADVALDTVRSGYLSRLNDWIAASPRYLPTASMFQSPEWFQIAYHQAVLSLYRPSRGAPMSSIDSLRLCMDSAISMVGCYNALYAKNKIVYTFLALNSVFMAAVTILYCIRASSAIRDELSKSVAEANISSAVRLLQSLSSGRSVGSRCTEIIERLSSAVLTVFDQPVQSEELVDAEFLSWFGLKFLSVRPDEGFRAEDMGVPAQPTPNFDIPWNDLMDAGYEMINTTYMDMLF</sequence>
<dbReference type="CDD" id="cd12148">
    <property type="entry name" value="fungal_TF_MHR"/>
    <property type="match status" value="1"/>
</dbReference>
<dbReference type="AlphaFoldDB" id="W3X0M8"/>
<evidence type="ECO:0000259" key="10">
    <source>
        <dbReference type="PROSITE" id="PS50048"/>
    </source>
</evidence>
<evidence type="ECO:0000256" key="8">
    <source>
        <dbReference type="SAM" id="MobiDB-lite"/>
    </source>
</evidence>
<protein>
    <recommendedName>
        <fullName evidence="10">Zn(2)-C6 fungal-type domain-containing protein</fullName>
    </recommendedName>
</protein>
<evidence type="ECO:0000256" key="2">
    <source>
        <dbReference type="ARBA" id="ARBA00022723"/>
    </source>
</evidence>
<dbReference type="GeneID" id="19274516"/>
<feature type="region of interest" description="Disordered" evidence="8">
    <location>
        <begin position="96"/>
        <end position="120"/>
    </location>
</feature>
<dbReference type="InterPro" id="IPR036864">
    <property type="entry name" value="Zn2-C6_fun-type_DNA-bd_sf"/>
</dbReference>
<dbReference type="InParanoid" id="W3X0M8"/>
<dbReference type="InterPro" id="IPR052202">
    <property type="entry name" value="Yeast_MetPath_Reg"/>
</dbReference>
<keyword evidence="9" id="KW-1133">Transmembrane helix</keyword>
<dbReference type="OrthoDB" id="25921at2759"/>
<dbReference type="GO" id="GO:0000981">
    <property type="term" value="F:DNA-binding transcription factor activity, RNA polymerase II-specific"/>
    <property type="evidence" value="ECO:0007669"/>
    <property type="project" value="InterPro"/>
</dbReference>
<feature type="domain" description="Zn(2)-C6 fungal-type" evidence="10">
    <location>
        <begin position="32"/>
        <end position="61"/>
    </location>
</feature>
<dbReference type="SMART" id="SM00066">
    <property type="entry name" value="GAL4"/>
    <property type="match status" value="1"/>
</dbReference>